<dbReference type="AlphaFoldDB" id="A0A2P2GUI3"/>
<organism evidence="2 3">
    <name type="scientific">Streptomyces showdoensis</name>
    <dbReference type="NCBI Taxonomy" id="68268"/>
    <lineage>
        <taxon>Bacteria</taxon>
        <taxon>Bacillati</taxon>
        <taxon>Actinomycetota</taxon>
        <taxon>Actinomycetes</taxon>
        <taxon>Kitasatosporales</taxon>
        <taxon>Streptomycetaceae</taxon>
        <taxon>Streptomyces</taxon>
    </lineage>
</organism>
<dbReference type="Proteomes" id="UP000265325">
    <property type="component" value="Unassembled WGS sequence"/>
</dbReference>
<feature type="domain" description="Amidohydrolase-related" evidence="1">
    <location>
        <begin position="93"/>
        <end position="250"/>
    </location>
</feature>
<dbReference type="OrthoDB" id="1407586at2"/>
<dbReference type="RefSeq" id="WP_046906727.1">
    <property type="nucleotide sequence ID" value="NZ_BAAAXG010000027.1"/>
</dbReference>
<dbReference type="Pfam" id="PF04909">
    <property type="entry name" value="Amidohydro_2"/>
    <property type="match status" value="1"/>
</dbReference>
<keyword evidence="2" id="KW-0378">Hydrolase</keyword>
<proteinExistence type="predicted"/>
<accession>A0A2P2GUI3</accession>
<protein>
    <submittedName>
        <fullName evidence="2">Hydrolase</fullName>
    </submittedName>
</protein>
<evidence type="ECO:0000313" key="2">
    <source>
        <dbReference type="EMBL" id="KKZ74519.1"/>
    </source>
</evidence>
<dbReference type="InterPro" id="IPR006680">
    <property type="entry name" value="Amidohydro-rel"/>
</dbReference>
<gene>
    <name evidence="2" type="ORF">VO63_07115</name>
</gene>
<comment type="caution">
    <text evidence="2">The sequence shown here is derived from an EMBL/GenBank/DDBJ whole genome shotgun (WGS) entry which is preliminary data.</text>
</comment>
<dbReference type="SUPFAM" id="SSF51556">
    <property type="entry name" value="Metallo-dependent hydrolases"/>
    <property type="match status" value="1"/>
</dbReference>
<dbReference type="InterPro" id="IPR032466">
    <property type="entry name" value="Metal_Hydrolase"/>
</dbReference>
<sequence length="253" mass="26555">MERQPVFDFHARLPAGPGALGRLLSVMEGSGIGRAGVAAGGVVDLDVLARQLIEGGHVTSDPDNAGVRDAALASGGRLTPFWFGNPHRGTAGYRADGGRFAALELSPAVHGVPLDDPRTAAFLDLAAGFGHPVYVVCLDREGCRVSDLAALAAKRAETVFVLGHLGIGLIDTYGIGLVEPVPNVVVETSGAFGFTVRVAIERLGAERVLFSAEHPLQPPSVELAKYQALGLPQPLLQQVLWRNAHRILGLESP</sequence>
<reference evidence="2 3" key="1">
    <citation type="submission" date="2015-05" db="EMBL/GenBank/DDBJ databases">
        <title>Draft Genome assembly of Streptomyces showdoensis.</title>
        <authorList>
            <person name="Thapa K.K."/>
            <person name="Metsa-Ketela M."/>
        </authorList>
    </citation>
    <scope>NUCLEOTIDE SEQUENCE [LARGE SCALE GENOMIC DNA]</scope>
    <source>
        <strain evidence="2 3">ATCC 15227</strain>
    </source>
</reference>
<dbReference type="EMBL" id="LAQS01000008">
    <property type="protein sequence ID" value="KKZ74519.1"/>
    <property type="molecule type" value="Genomic_DNA"/>
</dbReference>
<dbReference type="Gene3D" id="3.20.20.140">
    <property type="entry name" value="Metal-dependent hydrolases"/>
    <property type="match status" value="1"/>
</dbReference>
<evidence type="ECO:0000259" key="1">
    <source>
        <dbReference type="Pfam" id="PF04909"/>
    </source>
</evidence>
<evidence type="ECO:0000313" key="3">
    <source>
        <dbReference type="Proteomes" id="UP000265325"/>
    </source>
</evidence>
<name>A0A2P2GUI3_STREW</name>
<dbReference type="GO" id="GO:0016787">
    <property type="term" value="F:hydrolase activity"/>
    <property type="evidence" value="ECO:0007669"/>
    <property type="project" value="UniProtKB-KW"/>
</dbReference>
<keyword evidence="3" id="KW-1185">Reference proteome</keyword>